<feature type="transmembrane region" description="Helical" evidence="7">
    <location>
        <begin position="149"/>
        <end position="172"/>
    </location>
</feature>
<gene>
    <name evidence="9" type="ORF">COT62_00030</name>
</gene>
<evidence type="ECO:0000259" key="8">
    <source>
        <dbReference type="PROSITE" id="PS50850"/>
    </source>
</evidence>
<keyword evidence="5 7" id="KW-1133">Transmembrane helix</keyword>
<evidence type="ECO:0000256" key="4">
    <source>
        <dbReference type="ARBA" id="ARBA00022692"/>
    </source>
</evidence>
<dbReference type="PANTHER" id="PTHR23517">
    <property type="entry name" value="RESISTANCE PROTEIN MDTM, PUTATIVE-RELATED-RELATED"/>
    <property type="match status" value="1"/>
</dbReference>
<organism evidence="9 10">
    <name type="scientific">Candidatus Roizmanbacteria bacterium CG09_land_8_20_14_0_10_41_9</name>
    <dbReference type="NCBI Taxonomy" id="1974850"/>
    <lineage>
        <taxon>Bacteria</taxon>
        <taxon>Candidatus Roizmaniibacteriota</taxon>
    </lineage>
</organism>
<reference evidence="10" key="1">
    <citation type="submission" date="2017-09" db="EMBL/GenBank/DDBJ databases">
        <title>Depth-based differentiation of microbial function through sediment-hosted aquifers and enrichment of novel symbionts in the deep terrestrial subsurface.</title>
        <authorList>
            <person name="Probst A.J."/>
            <person name="Ladd B."/>
            <person name="Jarett J.K."/>
            <person name="Geller-Mcgrath D.E."/>
            <person name="Sieber C.M.K."/>
            <person name="Emerson J.B."/>
            <person name="Anantharaman K."/>
            <person name="Thomas B.C."/>
            <person name="Malmstrom R."/>
            <person name="Stieglmeier M."/>
            <person name="Klingl A."/>
            <person name="Woyke T."/>
            <person name="Ryan C.M."/>
            <person name="Banfield J.F."/>
        </authorList>
    </citation>
    <scope>NUCLEOTIDE SEQUENCE [LARGE SCALE GENOMIC DNA]</scope>
</reference>
<evidence type="ECO:0000256" key="1">
    <source>
        <dbReference type="ARBA" id="ARBA00004651"/>
    </source>
</evidence>
<proteinExistence type="predicted"/>
<dbReference type="InterPro" id="IPR036259">
    <property type="entry name" value="MFS_trans_sf"/>
</dbReference>
<sequence length="215" mass="23999">MLREFFIGRPPSHFQVNPVVRAFIISETFLWSCWNSFTPIFALFATHNIPGGNAAVAAAAYSTHLIVRVIFELITGRYLLNKHESRKFWITIVGVLFLSVSYLGFAFTNTITQLFLFYGVAGLGLGIASPAKNSIFASHLDKKKEAIEWATMDAVVFIGMALSATLGGFVAITYGFQLLFLAISLINLFGAIPYFLYLHGEKDSFFYTLFRKVIP</sequence>
<evidence type="ECO:0000256" key="3">
    <source>
        <dbReference type="ARBA" id="ARBA00022475"/>
    </source>
</evidence>
<evidence type="ECO:0000313" key="10">
    <source>
        <dbReference type="Proteomes" id="UP000231198"/>
    </source>
</evidence>
<dbReference type="GO" id="GO:0005886">
    <property type="term" value="C:plasma membrane"/>
    <property type="evidence" value="ECO:0007669"/>
    <property type="project" value="UniProtKB-SubCell"/>
</dbReference>
<protein>
    <recommendedName>
        <fullName evidence="8">Major facilitator superfamily (MFS) profile domain-containing protein</fullName>
    </recommendedName>
</protein>
<evidence type="ECO:0000256" key="5">
    <source>
        <dbReference type="ARBA" id="ARBA00022989"/>
    </source>
</evidence>
<dbReference type="SUPFAM" id="SSF103473">
    <property type="entry name" value="MFS general substrate transporter"/>
    <property type="match status" value="1"/>
</dbReference>
<evidence type="ECO:0000256" key="2">
    <source>
        <dbReference type="ARBA" id="ARBA00022448"/>
    </source>
</evidence>
<keyword evidence="3" id="KW-1003">Cell membrane</keyword>
<dbReference type="GO" id="GO:0022857">
    <property type="term" value="F:transmembrane transporter activity"/>
    <property type="evidence" value="ECO:0007669"/>
    <property type="project" value="InterPro"/>
</dbReference>
<dbReference type="InterPro" id="IPR020846">
    <property type="entry name" value="MFS_dom"/>
</dbReference>
<feature type="domain" description="Major facilitator superfamily (MFS) profile" evidence="8">
    <location>
        <begin position="1"/>
        <end position="215"/>
    </location>
</feature>
<dbReference type="AlphaFoldDB" id="A0A2H0WTY2"/>
<comment type="subcellular location">
    <subcellularLocation>
        <location evidence="1">Cell membrane</location>
        <topology evidence="1">Multi-pass membrane protein</topology>
    </subcellularLocation>
</comment>
<evidence type="ECO:0000256" key="6">
    <source>
        <dbReference type="ARBA" id="ARBA00023136"/>
    </source>
</evidence>
<dbReference type="Pfam" id="PF07690">
    <property type="entry name" value="MFS_1"/>
    <property type="match status" value="1"/>
</dbReference>
<dbReference type="InterPro" id="IPR011701">
    <property type="entry name" value="MFS"/>
</dbReference>
<feature type="transmembrane region" description="Helical" evidence="7">
    <location>
        <begin position="111"/>
        <end position="128"/>
    </location>
</feature>
<feature type="transmembrane region" description="Helical" evidence="7">
    <location>
        <begin position="178"/>
        <end position="197"/>
    </location>
</feature>
<feature type="transmembrane region" description="Helical" evidence="7">
    <location>
        <begin position="88"/>
        <end position="105"/>
    </location>
</feature>
<dbReference type="PROSITE" id="PS50850">
    <property type="entry name" value="MFS"/>
    <property type="match status" value="1"/>
</dbReference>
<evidence type="ECO:0000313" key="9">
    <source>
        <dbReference type="EMBL" id="PIS16124.1"/>
    </source>
</evidence>
<evidence type="ECO:0000256" key="7">
    <source>
        <dbReference type="SAM" id="Phobius"/>
    </source>
</evidence>
<dbReference type="Gene3D" id="1.20.1250.20">
    <property type="entry name" value="MFS general substrate transporter like domains"/>
    <property type="match status" value="1"/>
</dbReference>
<keyword evidence="2" id="KW-0813">Transport</keyword>
<dbReference type="Proteomes" id="UP000231198">
    <property type="component" value="Unassembled WGS sequence"/>
</dbReference>
<keyword evidence="4 7" id="KW-0812">Transmembrane</keyword>
<comment type="caution">
    <text evidence="9">The sequence shown here is derived from an EMBL/GenBank/DDBJ whole genome shotgun (WGS) entry which is preliminary data.</text>
</comment>
<keyword evidence="6 7" id="KW-0472">Membrane</keyword>
<name>A0A2H0WTY2_9BACT</name>
<accession>A0A2H0WTY2</accession>
<dbReference type="EMBL" id="PEZG01000001">
    <property type="protein sequence ID" value="PIS16124.1"/>
    <property type="molecule type" value="Genomic_DNA"/>
</dbReference>
<dbReference type="InterPro" id="IPR050171">
    <property type="entry name" value="MFS_Transporters"/>
</dbReference>